<keyword evidence="2 4" id="KW-0238">DNA-binding</keyword>
<evidence type="ECO:0000313" key="7">
    <source>
        <dbReference type="EMBL" id="HIS48806.1"/>
    </source>
</evidence>
<dbReference type="PROSITE" id="PS51900">
    <property type="entry name" value="CB"/>
    <property type="match status" value="1"/>
</dbReference>
<dbReference type="GO" id="GO:0015074">
    <property type="term" value="P:DNA integration"/>
    <property type="evidence" value="ECO:0007669"/>
    <property type="project" value="InterPro"/>
</dbReference>
<comment type="caution">
    <text evidence="7">The sequence shown here is derived from an EMBL/GenBank/DDBJ whole genome shotgun (WGS) entry which is preliminary data.</text>
</comment>
<dbReference type="InterPro" id="IPR002104">
    <property type="entry name" value="Integrase_catalytic"/>
</dbReference>
<evidence type="ECO:0000259" key="5">
    <source>
        <dbReference type="PROSITE" id="PS51898"/>
    </source>
</evidence>
<dbReference type="PROSITE" id="PS51898">
    <property type="entry name" value="TYR_RECOMBINASE"/>
    <property type="match status" value="1"/>
</dbReference>
<dbReference type="Pfam" id="PF00589">
    <property type="entry name" value="Phage_integrase"/>
    <property type="match status" value="1"/>
</dbReference>
<dbReference type="InterPro" id="IPR013762">
    <property type="entry name" value="Integrase-like_cat_sf"/>
</dbReference>
<reference evidence="7" key="2">
    <citation type="journal article" date="2021" name="PeerJ">
        <title>Extensive microbial diversity within the chicken gut microbiome revealed by metagenomics and culture.</title>
        <authorList>
            <person name="Gilroy R."/>
            <person name="Ravi A."/>
            <person name="Getino M."/>
            <person name="Pursley I."/>
            <person name="Horton D.L."/>
            <person name="Alikhan N.F."/>
            <person name="Baker D."/>
            <person name="Gharbi K."/>
            <person name="Hall N."/>
            <person name="Watson M."/>
            <person name="Adriaenssens E.M."/>
            <person name="Foster-Nyarko E."/>
            <person name="Jarju S."/>
            <person name="Secka A."/>
            <person name="Antonio M."/>
            <person name="Oren A."/>
            <person name="Chaudhuri R.R."/>
            <person name="La Ragione R."/>
            <person name="Hildebrand F."/>
            <person name="Pallen M.J."/>
        </authorList>
    </citation>
    <scope>NUCLEOTIDE SEQUENCE</scope>
    <source>
        <strain evidence="7">CHK178-757</strain>
    </source>
</reference>
<feature type="non-terminal residue" evidence="7">
    <location>
        <position position="375"/>
    </location>
</feature>
<gene>
    <name evidence="7" type="ORF">IAB46_14890</name>
</gene>
<evidence type="ECO:0000256" key="1">
    <source>
        <dbReference type="ARBA" id="ARBA00008857"/>
    </source>
</evidence>
<dbReference type="EMBL" id="DVIT01000064">
    <property type="protein sequence ID" value="HIS48806.1"/>
    <property type="molecule type" value="Genomic_DNA"/>
</dbReference>
<dbReference type="Gene3D" id="1.10.443.10">
    <property type="entry name" value="Intergrase catalytic core"/>
    <property type="match status" value="1"/>
</dbReference>
<organism evidence="7 8">
    <name type="scientific">Candidatus Scybalocola faecigallinarum</name>
    <dbReference type="NCBI Taxonomy" id="2840941"/>
    <lineage>
        <taxon>Bacteria</taxon>
        <taxon>Bacillati</taxon>
        <taxon>Bacillota</taxon>
        <taxon>Clostridia</taxon>
        <taxon>Lachnospirales</taxon>
        <taxon>Lachnospiraceae</taxon>
        <taxon>Lachnospiraceae incertae sedis</taxon>
        <taxon>Candidatus Scybalocola (ex Gilroy et al. 2021)</taxon>
    </lineage>
</organism>
<evidence type="ECO:0000256" key="2">
    <source>
        <dbReference type="ARBA" id="ARBA00023125"/>
    </source>
</evidence>
<dbReference type="InterPro" id="IPR044068">
    <property type="entry name" value="CB"/>
</dbReference>
<dbReference type="AlphaFoldDB" id="A0A9D1F761"/>
<dbReference type="InterPro" id="IPR010998">
    <property type="entry name" value="Integrase_recombinase_N"/>
</dbReference>
<name>A0A9D1F761_9FIRM</name>
<protein>
    <submittedName>
        <fullName evidence="7">Tyrosine-type recombinase/integrase</fullName>
    </submittedName>
</protein>
<dbReference type="GO" id="GO:0003677">
    <property type="term" value="F:DNA binding"/>
    <property type="evidence" value="ECO:0007669"/>
    <property type="project" value="UniProtKB-UniRule"/>
</dbReference>
<reference evidence="7" key="1">
    <citation type="submission" date="2020-10" db="EMBL/GenBank/DDBJ databases">
        <authorList>
            <person name="Gilroy R."/>
        </authorList>
    </citation>
    <scope>NUCLEOTIDE SEQUENCE</scope>
    <source>
        <strain evidence="7">CHK178-757</strain>
    </source>
</reference>
<dbReference type="SUPFAM" id="SSF56349">
    <property type="entry name" value="DNA breaking-rejoining enzymes"/>
    <property type="match status" value="1"/>
</dbReference>
<comment type="similarity">
    <text evidence="1">Belongs to the 'phage' integrase family.</text>
</comment>
<evidence type="ECO:0000259" key="6">
    <source>
        <dbReference type="PROSITE" id="PS51900"/>
    </source>
</evidence>
<evidence type="ECO:0000256" key="4">
    <source>
        <dbReference type="PROSITE-ProRule" id="PRU01248"/>
    </source>
</evidence>
<dbReference type="PANTHER" id="PTHR30349">
    <property type="entry name" value="PHAGE INTEGRASE-RELATED"/>
    <property type="match status" value="1"/>
</dbReference>
<dbReference type="PANTHER" id="PTHR30349:SF41">
    <property type="entry name" value="INTEGRASE_RECOMBINASE PROTEIN MJ0367-RELATED"/>
    <property type="match status" value="1"/>
</dbReference>
<dbReference type="Gene3D" id="1.10.150.130">
    <property type="match status" value="1"/>
</dbReference>
<feature type="domain" description="Core-binding (CB)" evidence="6">
    <location>
        <begin position="107"/>
        <end position="190"/>
    </location>
</feature>
<proteinExistence type="inferred from homology"/>
<sequence>MKTKDLPNVASALIEKMKSDGYSSSRIEDTTWILEHFFNYCVKHDIIQVTVPIAVEFVQESFGFDFYNTTSRFQTVLRRPLLILFEFEEFGNYKKTHQRGSTTKIPLIYETVYREFVDHVNLMPIGLKTRERKIWSFTKYLEYLESTGILTLSQIEYNTVHEYIASLAGFAPATVRVIKTNLREAYDWMYEKKYVRFSGQQMFPVIRKDPRNKLLSYYSKEEIRQLVSCIDTETAAGKCVYAIICLLTYLGMRAGDVIALKFRDIDWDKGVISYSQQKTGNPLTIPLLDEVKFPLLDYIRNGRHESADPEYIFVTLYAPYTKYSCTSSVFRMVEKCMQTAGIDYEGRHHGPHSLRHSLATNMLAENVPISAISNI</sequence>
<feature type="domain" description="Tyr recombinase" evidence="5">
    <location>
        <begin position="213"/>
        <end position="375"/>
    </location>
</feature>
<evidence type="ECO:0000313" key="8">
    <source>
        <dbReference type="Proteomes" id="UP000823927"/>
    </source>
</evidence>
<dbReference type="GO" id="GO:0006310">
    <property type="term" value="P:DNA recombination"/>
    <property type="evidence" value="ECO:0007669"/>
    <property type="project" value="UniProtKB-KW"/>
</dbReference>
<evidence type="ECO:0000256" key="3">
    <source>
        <dbReference type="ARBA" id="ARBA00023172"/>
    </source>
</evidence>
<keyword evidence="3" id="KW-0233">DNA recombination</keyword>
<dbReference type="InterPro" id="IPR050090">
    <property type="entry name" value="Tyrosine_recombinase_XerCD"/>
</dbReference>
<dbReference type="Proteomes" id="UP000823927">
    <property type="component" value="Unassembled WGS sequence"/>
</dbReference>
<accession>A0A9D1F761</accession>
<dbReference type="InterPro" id="IPR011010">
    <property type="entry name" value="DNA_brk_join_enz"/>
</dbReference>